<evidence type="ECO:0000313" key="4">
    <source>
        <dbReference type="Proteomes" id="UP000688137"/>
    </source>
</evidence>
<dbReference type="Pfam" id="PF00383">
    <property type="entry name" value="dCMP_cyt_deam_1"/>
    <property type="match status" value="1"/>
</dbReference>
<dbReference type="GO" id="GO:0052717">
    <property type="term" value="F:tRNA-specific adenosine-34 deaminase activity"/>
    <property type="evidence" value="ECO:0007669"/>
    <property type="project" value="TreeGrafter"/>
</dbReference>
<evidence type="ECO:0000313" key="3">
    <source>
        <dbReference type="EMBL" id="CAD8112082.1"/>
    </source>
</evidence>
<organism evidence="3 4">
    <name type="scientific">Paramecium primaurelia</name>
    <dbReference type="NCBI Taxonomy" id="5886"/>
    <lineage>
        <taxon>Eukaryota</taxon>
        <taxon>Sar</taxon>
        <taxon>Alveolata</taxon>
        <taxon>Ciliophora</taxon>
        <taxon>Intramacronucleata</taxon>
        <taxon>Oligohymenophorea</taxon>
        <taxon>Peniculida</taxon>
        <taxon>Parameciidae</taxon>
        <taxon>Paramecium</taxon>
    </lineage>
</organism>
<accession>A0A8S1Q920</accession>
<proteinExistence type="predicted"/>
<dbReference type="AlphaFoldDB" id="A0A8S1Q920"/>
<dbReference type="EMBL" id="CAJJDM010000155">
    <property type="protein sequence ID" value="CAD8112082.1"/>
    <property type="molecule type" value="Genomic_DNA"/>
</dbReference>
<dbReference type="PROSITE" id="PS51747">
    <property type="entry name" value="CYT_DCMP_DEAMINASES_2"/>
    <property type="match status" value="1"/>
</dbReference>
<evidence type="ECO:0000256" key="1">
    <source>
        <dbReference type="ARBA" id="ARBA00022801"/>
    </source>
</evidence>
<dbReference type="PANTHER" id="PTHR11079:SF149">
    <property type="entry name" value="TRNA-SPECIFIC ADENOSINE DEAMINASE 2"/>
    <property type="match status" value="1"/>
</dbReference>
<reference evidence="3" key="1">
    <citation type="submission" date="2021-01" db="EMBL/GenBank/DDBJ databases">
        <authorList>
            <consortium name="Genoscope - CEA"/>
            <person name="William W."/>
        </authorList>
    </citation>
    <scope>NUCLEOTIDE SEQUENCE</scope>
</reference>
<feature type="domain" description="CMP/dCMP-type deaminase" evidence="2">
    <location>
        <begin position="116"/>
        <end position="241"/>
    </location>
</feature>
<keyword evidence="1" id="KW-0378">Hydrolase</keyword>
<gene>
    <name evidence="3" type="ORF">PPRIM_AZ9-3.1.T1500026</name>
</gene>
<dbReference type="InterPro" id="IPR002125">
    <property type="entry name" value="CMP_dCMP_dom"/>
</dbReference>
<dbReference type="GO" id="GO:0002100">
    <property type="term" value="P:tRNA wobble adenosine to inosine editing"/>
    <property type="evidence" value="ECO:0007669"/>
    <property type="project" value="TreeGrafter"/>
</dbReference>
<comment type="caution">
    <text evidence="3">The sequence shown here is derived from an EMBL/GenBank/DDBJ whole genome shotgun (WGS) entry which is preliminary data.</text>
</comment>
<name>A0A8S1Q920_PARPR</name>
<dbReference type="Proteomes" id="UP000688137">
    <property type="component" value="Unassembled WGS sequence"/>
</dbReference>
<evidence type="ECO:0000259" key="2">
    <source>
        <dbReference type="PROSITE" id="PS51747"/>
    </source>
</evidence>
<dbReference type="OMA" id="KCILYND"/>
<dbReference type="PANTHER" id="PTHR11079">
    <property type="entry name" value="CYTOSINE DEAMINASE FAMILY MEMBER"/>
    <property type="match status" value="1"/>
</dbReference>
<sequence>MQFQQLMPVGYMKQPTLKTFVIAKIKKENTEKCIKLYKQKYHQYFYQHDYLKLIKQGQEKDYVLMLFCFPEDLDKMKLDFEVEQFFEIQLPSIAPINKEQKQIYDEYWNILHPNYEYPHKQNKDAPLKMQQILDTKQTRNKCILYNDENDIIIEAEDETHINNVRHCVMVAMEKLAEHNKNQNNQKHFRETQYYAREMTLVTYFEPCIMCSMALIHSRIKEVYYYQKRVVDGGLNDQLQINNMKQLNHKYLVFYQH</sequence>
<keyword evidence="4" id="KW-1185">Reference proteome</keyword>
<protein>
    <recommendedName>
        <fullName evidence="2">CMP/dCMP-type deaminase domain-containing protein</fullName>
    </recommendedName>
</protein>